<accession>A0A4R7STI8</accession>
<dbReference type="EMBL" id="SOCE01000003">
    <property type="protein sequence ID" value="TDU82590.1"/>
    <property type="molecule type" value="Genomic_DNA"/>
</dbReference>
<evidence type="ECO:0000256" key="1">
    <source>
        <dbReference type="SAM" id="MobiDB-lite"/>
    </source>
</evidence>
<name>A0A4R7STI8_9ACTN</name>
<keyword evidence="3" id="KW-1185">Reference proteome</keyword>
<feature type="region of interest" description="Disordered" evidence="1">
    <location>
        <begin position="71"/>
        <end position="96"/>
    </location>
</feature>
<dbReference type="OrthoDB" id="3819527at2"/>
<organism evidence="2 3">
    <name type="scientific">Kribbella voronezhensis</name>
    <dbReference type="NCBI Taxonomy" id="2512212"/>
    <lineage>
        <taxon>Bacteria</taxon>
        <taxon>Bacillati</taxon>
        <taxon>Actinomycetota</taxon>
        <taxon>Actinomycetes</taxon>
        <taxon>Propionibacteriales</taxon>
        <taxon>Kribbellaceae</taxon>
        <taxon>Kribbella</taxon>
    </lineage>
</organism>
<sequence>MDDVKLLLTQFADQAVDGLPPADVDADVARGRRALFRIRARRRTTGVLCIAAVTTAVFGFGNQLKWWGGPDKEVATGGAPAEASATPTPSPATPQSEETISTFAGAALELVPNTKPWSTVACTLVPQGWTPQTPIAADRVVLTPPSARTSDDQAKLVLRSAADAQSLLSVRVTQAGGKVFHIGTAAGREVGQVKLGERWLVVQLPTEHPGWDDASLQRFMASCTVS</sequence>
<proteinExistence type="predicted"/>
<dbReference type="RefSeq" id="WP_133985461.1">
    <property type="nucleotide sequence ID" value="NZ_SOCE01000003.1"/>
</dbReference>
<dbReference type="AlphaFoldDB" id="A0A4R7STI8"/>
<evidence type="ECO:0000313" key="3">
    <source>
        <dbReference type="Proteomes" id="UP000295151"/>
    </source>
</evidence>
<feature type="compositionally biased region" description="Low complexity" evidence="1">
    <location>
        <begin position="75"/>
        <end position="96"/>
    </location>
</feature>
<dbReference type="Proteomes" id="UP000295151">
    <property type="component" value="Unassembled WGS sequence"/>
</dbReference>
<evidence type="ECO:0000313" key="2">
    <source>
        <dbReference type="EMBL" id="TDU82590.1"/>
    </source>
</evidence>
<protein>
    <submittedName>
        <fullName evidence="2">Uncharacterized protein</fullName>
    </submittedName>
</protein>
<gene>
    <name evidence="2" type="ORF">EV138_7485</name>
</gene>
<reference evidence="2 3" key="1">
    <citation type="submission" date="2019-03" db="EMBL/GenBank/DDBJ databases">
        <title>Genomic Encyclopedia of Type Strains, Phase III (KMG-III): the genomes of soil and plant-associated and newly described type strains.</title>
        <authorList>
            <person name="Whitman W."/>
        </authorList>
    </citation>
    <scope>NUCLEOTIDE SEQUENCE [LARGE SCALE GENOMIC DNA]</scope>
    <source>
        <strain evidence="2 3">VKM Ac-2575</strain>
    </source>
</reference>
<comment type="caution">
    <text evidence="2">The sequence shown here is derived from an EMBL/GenBank/DDBJ whole genome shotgun (WGS) entry which is preliminary data.</text>
</comment>